<protein>
    <submittedName>
        <fullName evidence="1">Uncharacterized protein</fullName>
    </submittedName>
</protein>
<dbReference type="AlphaFoldDB" id="A0A7R9WNP8"/>
<accession>A0A7R9WNP8</accession>
<organism evidence="1">
    <name type="scientific">Craspedostauros australis</name>
    <dbReference type="NCBI Taxonomy" id="1486917"/>
    <lineage>
        <taxon>Eukaryota</taxon>
        <taxon>Sar</taxon>
        <taxon>Stramenopiles</taxon>
        <taxon>Ochrophyta</taxon>
        <taxon>Bacillariophyta</taxon>
        <taxon>Bacillariophyceae</taxon>
        <taxon>Bacillariophycidae</taxon>
        <taxon>Naviculales</taxon>
        <taxon>Naviculaceae</taxon>
        <taxon>Craspedostauros</taxon>
    </lineage>
</organism>
<gene>
    <name evidence="1" type="ORF">CAUS1442_LOCUS2085</name>
</gene>
<dbReference type="EMBL" id="HBEF01003291">
    <property type="protein sequence ID" value="CAD8329987.1"/>
    <property type="molecule type" value="Transcribed_RNA"/>
</dbReference>
<proteinExistence type="predicted"/>
<sequence length="192" mass="20155">MTTDRKACSCVLQDRDIDAVGQPQDGSLDVTGIQSCLLVLLMLRGGLEVLVWHHHWSEFQVALVEESIEGQEVQDVVSESSDAALLDGDQDAVVLGEFADQIHVEGLHETSVGNGDAQGGVLLFDLVSGHEGLVEAGSQGKNGDAVLAVPASAGVGGLEAAWFSDDASLSDWEDLACVIDALVFIVCVLIQS</sequence>
<feature type="non-terminal residue" evidence="1">
    <location>
        <position position="192"/>
    </location>
</feature>
<evidence type="ECO:0000313" key="1">
    <source>
        <dbReference type="EMBL" id="CAD8329987.1"/>
    </source>
</evidence>
<name>A0A7R9WNP8_9STRA</name>
<reference evidence="1" key="1">
    <citation type="submission" date="2021-01" db="EMBL/GenBank/DDBJ databases">
        <authorList>
            <person name="Corre E."/>
            <person name="Pelletier E."/>
            <person name="Niang G."/>
            <person name="Scheremetjew M."/>
            <person name="Finn R."/>
            <person name="Kale V."/>
            <person name="Holt S."/>
            <person name="Cochrane G."/>
            <person name="Meng A."/>
            <person name="Brown T."/>
            <person name="Cohen L."/>
        </authorList>
    </citation>
    <scope>NUCLEOTIDE SEQUENCE</scope>
    <source>
        <strain evidence="1">CCMP3328</strain>
    </source>
</reference>